<dbReference type="STRING" id="1453497.AT15_02235"/>
<accession>A0A176JZ92</accession>
<dbReference type="PATRIC" id="fig|1453497.3.peg.446"/>
<comment type="caution">
    <text evidence="1">The sequence shown here is derived from an EMBL/GenBank/DDBJ whole genome shotgun (WGS) entry which is preliminary data.</text>
</comment>
<keyword evidence="2" id="KW-1185">Reference proteome</keyword>
<reference evidence="1 2" key="1">
    <citation type="submission" date="2014-02" db="EMBL/GenBank/DDBJ databases">
        <title>Kosmotoga genome sequencing.</title>
        <authorList>
            <person name="Pollo S.M."/>
            <person name="Charchuk R."/>
            <person name="Nesbo C.L."/>
        </authorList>
    </citation>
    <scope>NUCLEOTIDE SEQUENCE [LARGE SCALE GENOMIC DNA]</scope>
    <source>
        <strain evidence="1 2">S304</strain>
    </source>
</reference>
<dbReference type="EMBL" id="JFHK01000019">
    <property type="protein sequence ID" value="OAA29359.1"/>
    <property type="molecule type" value="Genomic_DNA"/>
</dbReference>
<dbReference type="InterPro" id="IPR011047">
    <property type="entry name" value="Quinoprotein_ADH-like_sf"/>
</dbReference>
<dbReference type="Proteomes" id="UP000077339">
    <property type="component" value="Unassembled WGS sequence"/>
</dbReference>
<proteinExistence type="predicted"/>
<dbReference type="SUPFAM" id="SSF50998">
    <property type="entry name" value="Quinoprotein alcohol dehydrogenase-like"/>
    <property type="match status" value="1"/>
</dbReference>
<protein>
    <submittedName>
        <fullName evidence="1">Uncharacterized protein</fullName>
    </submittedName>
</protein>
<dbReference type="OrthoDB" id="38868at2"/>
<organism evidence="1 2">
    <name type="scientific">Kosmotoga arenicorallina S304</name>
    <dbReference type="NCBI Taxonomy" id="1453497"/>
    <lineage>
        <taxon>Bacteria</taxon>
        <taxon>Thermotogati</taxon>
        <taxon>Thermotogota</taxon>
        <taxon>Thermotogae</taxon>
        <taxon>Kosmotogales</taxon>
        <taxon>Kosmotogaceae</taxon>
        <taxon>Kosmotoga</taxon>
    </lineage>
</organism>
<dbReference type="AlphaFoldDB" id="A0A176JZ92"/>
<evidence type="ECO:0000313" key="2">
    <source>
        <dbReference type="Proteomes" id="UP000077339"/>
    </source>
</evidence>
<sequence length="604" mass="70166">MKRLIIILFLIVSLVAFATEEELKAKLEENPRDFEALQELLEIYEENEDYSGYIDTMLEITEKLEDAPTEIMPYVLQAARYAADQYYDAESVSLYTYFLNALPRMSVLEEFMSAFEYMYDYDGTPEEVIMKSISAFDDQKATLEEIRNYAEEEYLTYVQSDIEKILYEKFGETQYMFHYLESLLRDQKYDEVEKALIENEENLKDNPMFYYTKGVLAAVNEDYDETYKQFKIARAMEDGARKLDDALNMLDIAYVPDYLIEFFQALLIDLDEKNQQLNLMNYAAKNRGIKWISGFLEELPEPPKISDALKATGTLYAVTEYNPESDTVYFTIVDNSGKKLIRLPGMSYGRFFKSGLLYVDFSGYDPKVVYEGEEEKHWVGYNALDVSPKGDKILISDYDSIKFITSDFEALWEYDIPLYEAFPISWSVDEKYLMVENYDNYLRYLINTGTGEIIETFDNSDNYDYLFLGKSNEVYGIDYDGNIEKLSPVKPLLTSRKAKWAIMVDDENLLYFESLSGFLDNLYLGNLMLYNTKNHTEKPIASNVLFVPALIPSVTIKSGKIIYTGYDTELEKGFMKVHDLETGETTILEEIQHVVLAFPDILQR</sequence>
<evidence type="ECO:0000313" key="1">
    <source>
        <dbReference type="EMBL" id="OAA29359.1"/>
    </source>
</evidence>
<dbReference type="RefSeq" id="WP_068348250.1">
    <property type="nucleotide sequence ID" value="NZ_JFHK01000019.1"/>
</dbReference>
<gene>
    <name evidence="1" type="ORF">AT15_02235</name>
</gene>
<name>A0A176JZ92_9BACT</name>